<dbReference type="Proteomes" id="UP001239111">
    <property type="component" value="Chromosome 2"/>
</dbReference>
<reference evidence="1" key="1">
    <citation type="submission" date="2023-04" db="EMBL/GenBank/DDBJ databases">
        <title>A chromosome-level genome assembly of the parasitoid wasp Eretmocerus hayati.</title>
        <authorList>
            <person name="Zhong Y."/>
            <person name="Liu S."/>
            <person name="Liu Y."/>
        </authorList>
    </citation>
    <scope>NUCLEOTIDE SEQUENCE</scope>
    <source>
        <strain evidence="1">ZJU_SS_LIU_2023</strain>
    </source>
</reference>
<keyword evidence="2" id="KW-1185">Reference proteome</keyword>
<comment type="caution">
    <text evidence="1">The sequence shown here is derived from an EMBL/GenBank/DDBJ whole genome shotgun (WGS) entry which is preliminary data.</text>
</comment>
<dbReference type="EMBL" id="CM056742">
    <property type="protein sequence ID" value="KAJ8677971.1"/>
    <property type="molecule type" value="Genomic_DNA"/>
</dbReference>
<gene>
    <name evidence="1" type="ORF">QAD02_013758</name>
</gene>
<evidence type="ECO:0000313" key="2">
    <source>
        <dbReference type="Proteomes" id="UP001239111"/>
    </source>
</evidence>
<organism evidence="1 2">
    <name type="scientific">Eretmocerus hayati</name>
    <dbReference type="NCBI Taxonomy" id="131215"/>
    <lineage>
        <taxon>Eukaryota</taxon>
        <taxon>Metazoa</taxon>
        <taxon>Ecdysozoa</taxon>
        <taxon>Arthropoda</taxon>
        <taxon>Hexapoda</taxon>
        <taxon>Insecta</taxon>
        <taxon>Pterygota</taxon>
        <taxon>Neoptera</taxon>
        <taxon>Endopterygota</taxon>
        <taxon>Hymenoptera</taxon>
        <taxon>Apocrita</taxon>
        <taxon>Proctotrupomorpha</taxon>
        <taxon>Chalcidoidea</taxon>
        <taxon>Aphelinidae</taxon>
        <taxon>Aphelininae</taxon>
        <taxon>Eretmocerus</taxon>
    </lineage>
</organism>
<sequence length="212" mass="23846">MRHSTCPSPRFVWDRHPPQLCTFPPRAIFAQNPVRGIRNYVSGLLSPDSVSCYANASLQSLLHCDSVRRLVSRQNGSDVLSETLTDYCSASFVDMKNLRKYAGIAFLAPQQQDVPEFLSYLLTQSGELRSLFEHKLVTSRRCSSCGNETSSAPMINYILPAVSPENYKQSNLQTMIDFNVGNWKETELRCGVHLLPEEDRVQIVTKEDVVSA</sequence>
<evidence type="ECO:0000313" key="1">
    <source>
        <dbReference type="EMBL" id="KAJ8677971.1"/>
    </source>
</evidence>
<accession>A0ACC2P4G8</accession>
<name>A0ACC2P4G8_9HYME</name>
<protein>
    <submittedName>
        <fullName evidence="1">Uncharacterized protein</fullName>
    </submittedName>
</protein>
<proteinExistence type="predicted"/>